<evidence type="ECO:0000313" key="2">
    <source>
        <dbReference type="Proteomes" id="UP001652660"/>
    </source>
</evidence>
<gene>
    <name evidence="3" type="primary">LOC113698601</name>
</gene>
<evidence type="ECO:0000313" key="3">
    <source>
        <dbReference type="RefSeq" id="XP_027074273.1"/>
    </source>
</evidence>
<reference evidence="2" key="1">
    <citation type="journal article" date="2025" name="Foods">
        <title>Unveiling the Microbial Signatures of Arabica Coffee Cherries: Insights into Ripeness Specific Diversity, Functional Traits, and Implications for Quality and Safety.</title>
        <authorList>
            <consortium name="RefSeq"/>
            <person name="Tenea G.N."/>
            <person name="Cifuentes V."/>
            <person name="Reyes P."/>
            <person name="Cevallos-Vallejos M."/>
        </authorList>
    </citation>
    <scope>NUCLEOTIDE SEQUENCE [LARGE SCALE GENOMIC DNA]</scope>
</reference>
<organism evidence="2 3">
    <name type="scientific">Coffea arabica</name>
    <name type="common">Arabian coffee</name>
    <dbReference type="NCBI Taxonomy" id="13443"/>
    <lineage>
        <taxon>Eukaryota</taxon>
        <taxon>Viridiplantae</taxon>
        <taxon>Streptophyta</taxon>
        <taxon>Embryophyta</taxon>
        <taxon>Tracheophyta</taxon>
        <taxon>Spermatophyta</taxon>
        <taxon>Magnoliopsida</taxon>
        <taxon>eudicotyledons</taxon>
        <taxon>Gunneridae</taxon>
        <taxon>Pentapetalae</taxon>
        <taxon>asterids</taxon>
        <taxon>lamiids</taxon>
        <taxon>Gentianales</taxon>
        <taxon>Rubiaceae</taxon>
        <taxon>Ixoroideae</taxon>
        <taxon>Gardenieae complex</taxon>
        <taxon>Bertiereae - Coffeeae clade</taxon>
        <taxon>Coffeeae</taxon>
        <taxon>Coffea</taxon>
    </lineage>
</organism>
<reference evidence="3" key="2">
    <citation type="submission" date="2025-08" db="UniProtKB">
        <authorList>
            <consortium name="RefSeq"/>
        </authorList>
    </citation>
    <scope>IDENTIFICATION</scope>
    <source>
        <tissue evidence="3">Leaves</tissue>
    </source>
</reference>
<dbReference type="GeneID" id="113698601"/>
<evidence type="ECO:0000256" key="1">
    <source>
        <dbReference type="SAM" id="MobiDB-lite"/>
    </source>
</evidence>
<feature type="region of interest" description="Disordered" evidence="1">
    <location>
        <begin position="135"/>
        <end position="167"/>
    </location>
</feature>
<proteinExistence type="predicted"/>
<name>A0A6P6T7A5_COFAR</name>
<accession>A0A6P6T7A5</accession>
<sequence length="167" mass="17958">MLRALKVQKLIRSPAPFTSPKPSDICPKLSGLRFRQAVQGTDINQPESESLDKMAQAPNEEMAVGTDSLTSLGEAYAARCEEEGFGGVILVTDKMAQPPSEETAVGTDSLTSLGEAYASRCEEEGFGGVIYGKYMTASKDEEDNNKGSEAKEEEEGKDRNQGREATA</sequence>
<dbReference type="AlphaFoldDB" id="A0A6P6T7A5"/>
<keyword evidence="2" id="KW-1185">Reference proteome</keyword>
<dbReference type="PANTHER" id="PTHR36410">
    <property type="entry name" value="EXPRESSED PROTEIN"/>
    <property type="match status" value="1"/>
</dbReference>
<dbReference type="Proteomes" id="UP001652660">
    <property type="component" value="Chromosome 7c"/>
</dbReference>
<dbReference type="OrthoDB" id="1702799at2759"/>
<feature type="compositionally biased region" description="Basic and acidic residues" evidence="1">
    <location>
        <begin position="144"/>
        <end position="167"/>
    </location>
</feature>
<dbReference type="PANTHER" id="PTHR36410:SF1">
    <property type="entry name" value="EXPRESSED PROTEIN"/>
    <property type="match status" value="1"/>
</dbReference>
<protein>
    <submittedName>
        <fullName evidence="3">Uncharacterized protein isoform X1</fullName>
    </submittedName>
</protein>
<dbReference type="RefSeq" id="XP_027074273.1">
    <property type="nucleotide sequence ID" value="XM_027218472.2"/>
</dbReference>